<gene>
    <name evidence="3" type="ORF">Ato02nite_095720</name>
</gene>
<feature type="domain" description="IPT/TIG" evidence="2">
    <location>
        <begin position="359"/>
        <end position="431"/>
    </location>
</feature>
<keyword evidence="1" id="KW-0732">Signal</keyword>
<proteinExistence type="predicted"/>
<dbReference type="InterPro" id="IPR014756">
    <property type="entry name" value="Ig_E-set"/>
</dbReference>
<dbReference type="SUPFAM" id="SSF81296">
    <property type="entry name" value="E set domains"/>
    <property type="match status" value="1"/>
</dbReference>
<evidence type="ECO:0000259" key="2">
    <source>
        <dbReference type="Pfam" id="PF01833"/>
    </source>
</evidence>
<dbReference type="EMBL" id="BOQN01000158">
    <property type="protein sequence ID" value="GIM97779.1"/>
    <property type="molecule type" value="Genomic_DNA"/>
</dbReference>
<dbReference type="Pfam" id="PF01833">
    <property type="entry name" value="TIG"/>
    <property type="match status" value="1"/>
</dbReference>
<sequence>MPSIRTLRAGLIAGVTGAGLLVSPQVASAAPVLGPIVVPVGGTATITDPAANYPSTVAVQLGVAVCPAKIALATAAGPWIPMVTAKTSTSVSFTVPTGPVAGANGAVKAYNACVYDTAAGNSVLQGSTTLYVGSPVTAGPASGPSGGGNQIVVTAKPEAPVFSGVTSVAAAFTTGACAATFGTPSAANLVPANVSKQSGTAVGLTVPAGVVATAGGAPTPYTICLYDGAGATGALLTAAPYGANVASVNPAAGSYLTSNAVSVTASMPFLTGVPSPGALLVAGASCPATYGTTGSGPAPVAITGSALRRISATKLLLNIPPLTLTNNQPTPYQVCVYANAGTGALIASSSYTAALTATPTAVTPSAGPMSGGNIITVVGTDFPTEPGRITATLGGVPLTNIQPINDRAFTALAPAHPVEDDVTLIVTTPMGTRTLIGAYSYLNMIRVSPNTAPSTAGNVDVMIAGSRFLSLPFGTGGTSARIYLVSGVYNGVDAADGSGARANGPVAECTDVLPLNDEELVCTLQLGRRLNAAGTGYFDPSTYTSNLDNDVVATAGSRLVTSNAGRFSRNDVGLPVWSPMNMIPSGVTVTAVLSPTRALLSKPATMSGGGLTLNIGGQPLRQFGNVLVTTAGSTTVGLSSGSFTKADVGRVFGNTIGIPNGTSILSIGAGGSTAIISAPATAGTTFTISGVTATDGSGMITSAAFVGNEMPATIGANTLGIPAGTTLNSVNPSAGTATMSANAVGGGQGSLTLTRLVSGMLYAGAPVPDGSYHLTIVSNGANDAVLTDQDYFQTDVTSNSTFTVAPF</sequence>
<organism evidence="3 4">
    <name type="scientific">Paractinoplanes toevensis</name>
    <dbReference type="NCBI Taxonomy" id="571911"/>
    <lineage>
        <taxon>Bacteria</taxon>
        <taxon>Bacillati</taxon>
        <taxon>Actinomycetota</taxon>
        <taxon>Actinomycetes</taxon>
        <taxon>Micromonosporales</taxon>
        <taxon>Micromonosporaceae</taxon>
        <taxon>Paractinoplanes</taxon>
    </lineage>
</organism>
<dbReference type="Gene3D" id="2.60.40.10">
    <property type="entry name" value="Immunoglobulins"/>
    <property type="match status" value="1"/>
</dbReference>
<dbReference type="Proteomes" id="UP000677082">
    <property type="component" value="Unassembled WGS sequence"/>
</dbReference>
<reference evidence="3 4" key="1">
    <citation type="submission" date="2021-03" db="EMBL/GenBank/DDBJ databases">
        <title>Whole genome shotgun sequence of Actinoplanes toevensis NBRC 105298.</title>
        <authorList>
            <person name="Komaki H."/>
            <person name="Tamura T."/>
        </authorList>
    </citation>
    <scope>NUCLEOTIDE SEQUENCE [LARGE SCALE GENOMIC DNA]</scope>
    <source>
        <strain evidence="3 4">NBRC 105298</strain>
    </source>
</reference>
<comment type="caution">
    <text evidence="3">The sequence shown here is derived from an EMBL/GenBank/DDBJ whole genome shotgun (WGS) entry which is preliminary data.</text>
</comment>
<feature type="signal peptide" evidence="1">
    <location>
        <begin position="1"/>
        <end position="29"/>
    </location>
</feature>
<evidence type="ECO:0000313" key="3">
    <source>
        <dbReference type="EMBL" id="GIM97779.1"/>
    </source>
</evidence>
<dbReference type="AlphaFoldDB" id="A0A919WCL5"/>
<dbReference type="RefSeq" id="WP_213013407.1">
    <property type="nucleotide sequence ID" value="NZ_BOQN01000158.1"/>
</dbReference>
<dbReference type="InterPro" id="IPR013783">
    <property type="entry name" value="Ig-like_fold"/>
</dbReference>
<dbReference type="CDD" id="cd00603">
    <property type="entry name" value="IPT_PCSR"/>
    <property type="match status" value="1"/>
</dbReference>
<feature type="chain" id="PRO_5037932228" description="IPT/TIG domain-containing protein" evidence="1">
    <location>
        <begin position="30"/>
        <end position="807"/>
    </location>
</feature>
<keyword evidence="4" id="KW-1185">Reference proteome</keyword>
<name>A0A919WCL5_9ACTN</name>
<dbReference type="GO" id="GO:0005975">
    <property type="term" value="P:carbohydrate metabolic process"/>
    <property type="evidence" value="ECO:0007669"/>
    <property type="project" value="UniProtKB-ARBA"/>
</dbReference>
<protein>
    <recommendedName>
        <fullName evidence="2">IPT/TIG domain-containing protein</fullName>
    </recommendedName>
</protein>
<accession>A0A919WCL5</accession>
<evidence type="ECO:0000313" key="4">
    <source>
        <dbReference type="Proteomes" id="UP000677082"/>
    </source>
</evidence>
<dbReference type="InterPro" id="IPR002909">
    <property type="entry name" value="IPT_dom"/>
</dbReference>
<evidence type="ECO:0000256" key="1">
    <source>
        <dbReference type="SAM" id="SignalP"/>
    </source>
</evidence>